<dbReference type="Pfam" id="PF21581">
    <property type="entry name" value="SCD"/>
    <property type="match status" value="1"/>
</dbReference>
<dbReference type="GO" id="GO:0003682">
    <property type="term" value="F:chromatin binding"/>
    <property type="evidence" value="ECO:0007669"/>
    <property type="project" value="TreeGrafter"/>
</dbReference>
<feature type="compositionally biased region" description="Polar residues" evidence="2">
    <location>
        <begin position="131"/>
        <end position="140"/>
    </location>
</feature>
<evidence type="ECO:0000313" key="5">
    <source>
        <dbReference type="Proteomes" id="UP000186922"/>
    </source>
</evidence>
<feature type="compositionally biased region" description="Polar residues" evidence="2">
    <location>
        <begin position="189"/>
        <end position="208"/>
    </location>
</feature>
<dbReference type="GO" id="GO:0007062">
    <property type="term" value="P:sister chromatid cohesion"/>
    <property type="evidence" value="ECO:0007669"/>
    <property type="project" value="UniProtKB-ARBA"/>
</dbReference>
<proteinExistence type="inferred from homology"/>
<keyword evidence="5" id="KW-1185">Reference proteome</keyword>
<dbReference type="GO" id="GO:0008278">
    <property type="term" value="C:cohesin complex"/>
    <property type="evidence" value="ECO:0007669"/>
    <property type="project" value="TreeGrafter"/>
</dbReference>
<dbReference type="PROSITE" id="PS51425">
    <property type="entry name" value="SCD"/>
    <property type="match status" value="1"/>
</dbReference>
<feature type="compositionally biased region" description="Polar residues" evidence="2">
    <location>
        <begin position="50"/>
        <end position="63"/>
    </location>
</feature>
<dbReference type="InterPro" id="IPR056396">
    <property type="entry name" value="HEAT_SCC3-SA"/>
</dbReference>
<protein>
    <recommendedName>
        <fullName evidence="3">SCD domain-containing protein</fullName>
    </recommendedName>
</protein>
<dbReference type="OrthoDB" id="498590at2759"/>
<feature type="region of interest" description="Disordered" evidence="2">
    <location>
        <begin position="708"/>
        <end position="727"/>
    </location>
</feature>
<dbReference type="InterPro" id="IPR013721">
    <property type="entry name" value="STAG"/>
</dbReference>
<feature type="compositionally biased region" description="Basic and acidic residues" evidence="2">
    <location>
        <begin position="65"/>
        <end position="78"/>
    </location>
</feature>
<dbReference type="Proteomes" id="UP000186922">
    <property type="component" value="Unassembled WGS sequence"/>
</dbReference>
<feature type="compositionally biased region" description="Basic and acidic residues" evidence="2">
    <location>
        <begin position="151"/>
        <end position="166"/>
    </location>
</feature>
<accession>A0A1D1VWJ5</accession>
<gene>
    <name evidence="4" type="primary">RvY_13482-1</name>
    <name evidence="4" type="synonym">RvY_13482.1</name>
    <name evidence="4" type="ORF">RvY_13482</name>
</gene>
<feature type="domain" description="SCD" evidence="3">
    <location>
        <begin position="466"/>
        <end position="551"/>
    </location>
</feature>
<dbReference type="PANTHER" id="PTHR11199">
    <property type="entry name" value="STROMAL ANTIGEN"/>
    <property type="match status" value="1"/>
</dbReference>
<name>A0A1D1VWJ5_RAMVA</name>
<feature type="compositionally biased region" description="Polar residues" evidence="2">
    <location>
        <begin position="1321"/>
        <end position="1340"/>
    </location>
</feature>
<dbReference type="InterPro" id="IPR039662">
    <property type="entry name" value="Cohesin_Scc3/SA"/>
</dbReference>
<organism evidence="4 5">
    <name type="scientific">Ramazzottius varieornatus</name>
    <name type="common">Water bear</name>
    <name type="synonym">Tardigrade</name>
    <dbReference type="NCBI Taxonomy" id="947166"/>
    <lineage>
        <taxon>Eukaryota</taxon>
        <taxon>Metazoa</taxon>
        <taxon>Ecdysozoa</taxon>
        <taxon>Tardigrada</taxon>
        <taxon>Eutardigrada</taxon>
        <taxon>Parachela</taxon>
        <taxon>Hypsibioidea</taxon>
        <taxon>Ramazzottiidae</taxon>
        <taxon>Ramazzottius</taxon>
    </lineage>
</organism>
<evidence type="ECO:0000259" key="3">
    <source>
        <dbReference type="PROSITE" id="PS51425"/>
    </source>
</evidence>
<evidence type="ECO:0000256" key="2">
    <source>
        <dbReference type="SAM" id="MobiDB-lite"/>
    </source>
</evidence>
<comment type="similarity">
    <text evidence="1">Belongs to the SCC3 family.</text>
</comment>
<evidence type="ECO:0000256" key="1">
    <source>
        <dbReference type="ARBA" id="ARBA00005486"/>
    </source>
</evidence>
<dbReference type="SUPFAM" id="SSF48371">
    <property type="entry name" value="ARM repeat"/>
    <property type="match status" value="1"/>
</dbReference>
<dbReference type="InterPro" id="IPR020839">
    <property type="entry name" value="SCD"/>
</dbReference>
<comment type="caution">
    <text evidence="4">The sequence shown here is derived from an EMBL/GenBank/DDBJ whole genome shotgun (WGS) entry which is preliminary data.</text>
</comment>
<feature type="region of interest" description="Disordered" evidence="2">
    <location>
        <begin position="1"/>
        <end position="20"/>
    </location>
</feature>
<dbReference type="InterPro" id="IPR016024">
    <property type="entry name" value="ARM-type_fold"/>
</dbReference>
<dbReference type="STRING" id="947166.A0A1D1VWJ5"/>
<dbReference type="Pfam" id="PF24571">
    <property type="entry name" value="HEAT_SCC3-SA"/>
    <property type="match status" value="1"/>
</dbReference>
<dbReference type="EMBL" id="BDGG01000009">
    <property type="protein sequence ID" value="GAV02989.1"/>
    <property type="molecule type" value="Genomic_DNA"/>
</dbReference>
<feature type="compositionally biased region" description="Basic and acidic residues" evidence="2">
    <location>
        <begin position="1296"/>
        <end position="1315"/>
    </location>
</feature>
<dbReference type="GO" id="GO:0005634">
    <property type="term" value="C:nucleus"/>
    <property type="evidence" value="ECO:0007669"/>
    <property type="project" value="TreeGrafter"/>
</dbReference>
<dbReference type="GO" id="GO:0000785">
    <property type="term" value="C:chromatin"/>
    <property type="evidence" value="ECO:0007669"/>
    <property type="project" value="TreeGrafter"/>
</dbReference>
<reference evidence="4 5" key="1">
    <citation type="journal article" date="2016" name="Nat. Commun.">
        <title>Extremotolerant tardigrade genome and improved radiotolerance of human cultured cells by tardigrade-unique protein.</title>
        <authorList>
            <person name="Hashimoto T."/>
            <person name="Horikawa D.D."/>
            <person name="Saito Y."/>
            <person name="Kuwahara H."/>
            <person name="Kozuka-Hata H."/>
            <person name="Shin-I T."/>
            <person name="Minakuchi Y."/>
            <person name="Ohishi K."/>
            <person name="Motoyama A."/>
            <person name="Aizu T."/>
            <person name="Enomoto A."/>
            <person name="Kondo K."/>
            <person name="Tanaka S."/>
            <person name="Hara Y."/>
            <person name="Koshikawa S."/>
            <person name="Sagara H."/>
            <person name="Miura T."/>
            <person name="Yokobori S."/>
            <person name="Miyagawa K."/>
            <person name="Suzuki Y."/>
            <person name="Kubo T."/>
            <person name="Oyama M."/>
            <person name="Kohara Y."/>
            <person name="Fujiyama A."/>
            <person name="Arakawa K."/>
            <person name="Katayama T."/>
            <person name="Toyoda A."/>
            <person name="Kunieda T."/>
        </authorList>
    </citation>
    <scope>NUCLEOTIDE SEQUENCE [LARGE SCALE GENOMIC DNA]</scope>
    <source>
        <strain evidence="4 5">YOKOZUNA-1</strain>
    </source>
</reference>
<dbReference type="Gene3D" id="1.25.10.10">
    <property type="entry name" value="Leucine-rich Repeat Variant"/>
    <property type="match status" value="1"/>
</dbReference>
<sequence>MPVRTSEGSNMSTEVDNSSVRVSGFSENNLSSLNAGAPALADTFNASIQNSTEDSHASVSTSHLKGRDDAAMEVDDSHNGGAAMQNGKGNGVSHSDEEETNEPSTAGEGRAAEEARTPKRPRRAAAAAANQKMQQRRTPTASKSAVKSASRRAEASPEAEVSKDADVSEPSSPASPAPKAKRQKRSTAKSDPTFNVSDVNTTLDSQEVTAEPTELIQSSMKNRRRPGADVVFNSSTPRRRIGGRPSASIQTGDDEQVRSLYQLLRNEEQNVDQLIDSWMDVYKERALTGYLELASFLVQSAGCRAKVTVQMANMNNVDVVRQLATKFEEDSSEYPLVKSGPDGRRFRTEFVDFLDKLIDTIKQGILLDDYLMPQLSNFLIELSDSSVRAFRHTATLAGVKIMTALVNASKVVKHSLKDAEKLLQAEESKKRPNKEALQMRKKTHEDHERTVEKIHNLFDKLCKAIFYQRYRDHNVQVRELCMEELGEWMKRDPQRYVDDTYLKYLGWSLNDKEASVRRKCLQSILLVYQQDDNKDRLKLFTNKFKDRFVQMATAEVDGECAVKAMKMCCAMDKLQDGVFLPDDLENLYQMIYVMDRPLALATADFLVGRMEQLAEAAGDNRGDERRNLVEVVNFVAESGEERHSAYLVDSLMEVMPAIKAWEAMTSLLLQDTTASAEGETALSDDLQQILIAIMCWAIKQVATGEGPVGRSTAAARKNKLKDKEKEKVETDKRQLTTHFITALPQLLSKYKQDVRKVGLLISVPQYFDVNMYTRLLKEDELDRLLDLLVEMFEGSEELALLRQCTKSLEALQQQGSGTVNRVAAQKSVLAEAVSSKFKEALPLWLAGGSEREVVYAVESSLMRLSALFSTFDLSFLELWEDLFSVCVKSLSQEDNSCTQTSLVRKVVNCCTMHLTWRLVALKKLDPGEGHDQTRPSDEEIATHMQRVHDFINCLIPQLANAEAPNETVSAMFVSVLDLLVLHHHPKAEAPAWQSSLNLQLNHEQQSVLANFIDSHVFSSTLPATLPEDARAFQVHKRRLLLLHFSRALTAGTIKPRYASAVFKHYLTNSRDYGDVVKDAVRRLQETSKSFCAEAVAATLVDLFVGNQAKLRRNSKELGDLKDAAKRYAVLFATDNDQGRKAMGLLHKYCIEFISSAANDADLARRVLFFDVLVEFAPRLKREDKASIVRHLGTLSNLPGHLNADERVPFMQYKNQLTLSGIDDTEQVDKHRRGRRVNAPTPKAPSSVKSVGPRSRATDTPAPSIAPSDMTDRDQDVAMEEAPSAPEVTIASQAETEAERPPEEERDAVDDTHAPEEDPSQALPSQQTDESQRTDATASSE</sequence>
<dbReference type="PANTHER" id="PTHR11199:SF0">
    <property type="entry name" value="LD34181P-RELATED"/>
    <property type="match status" value="1"/>
</dbReference>
<dbReference type="InterPro" id="IPR011989">
    <property type="entry name" value="ARM-like"/>
</dbReference>
<evidence type="ECO:0000313" key="4">
    <source>
        <dbReference type="EMBL" id="GAV02989.1"/>
    </source>
</evidence>
<feature type="region of interest" description="Disordered" evidence="2">
    <location>
        <begin position="1220"/>
        <end position="1340"/>
    </location>
</feature>
<feature type="region of interest" description="Disordered" evidence="2">
    <location>
        <begin position="50"/>
        <end position="254"/>
    </location>
</feature>
<dbReference type="Pfam" id="PF08514">
    <property type="entry name" value="STAG"/>
    <property type="match status" value="1"/>
</dbReference>